<name>A0A5J4QFM5_9ZZZZ</name>
<dbReference type="GO" id="GO:0006354">
    <property type="term" value="P:DNA-templated transcription elongation"/>
    <property type="evidence" value="ECO:0007669"/>
    <property type="project" value="InterPro"/>
</dbReference>
<evidence type="ECO:0000313" key="3">
    <source>
        <dbReference type="EMBL" id="KAA6320375.1"/>
    </source>
</evidence>
<dbReference type="NCBIfam" id="NF033644">
    <property type="entry name" value="antiterm_UpxY"/>
    <property type="match status" value="1"/>
</dbReference>
<dbReference type="SUPFAM" id="SSF82679">
    <property type="entry name" value="N-utilization substance G protein NusG, N-terminal domain"/>
    <property type="match status" value="1"/>
</dbReference>
<dbReference type="Pfam" id="PF02357">
    <property type="entry name" value="NusG"/>
    <property type="match status" value="1"/>
</dbReference>
<dbReference type="EMBL" id="SNRY01003608">
    <property type="protein sequence ID" value="KAA6320375.1"/>
    <property type="molecule type" value="Genomic_DNA"/>
</dbReference>
<protein>
    <submittedName>
        <fullName evidence="3">Transcription antitermination protein RfaH</fullName>
    </submittedName>
</protein>
<dbReference type="InterPro" id="IPR036735">
    <property type="entry name" value="NGN_dom_sf"/>
</dbReference>
<evidence type="ECO:0000259" key="2">
    <source>
        <dbReference type="Pfam" id="PF02357"/>
    </source>
</evidence>
<evidence type="ECO:0000256" key="1">
    <source>
        <dbReference type="ARBA" id="ARBA00023163"/>
    </source>
</evidence>
<keyword evidence="1" id="KW-0804">Transcription</keyword>
<proteinExistence type="predicted"/>
<comment type="caution">
    <text evidence="3">The sequence shown here is derived from an EMBL/GenBank/DDBJ whole genome shotgun (WGS) entry which is preliminary data.</text>
</comment>
<dbReference type="InterPro" id="IPR006645">
    <property type="entry name" value="NGN-like_dom"/>
</dbReference>
<reference evidence="3" key="1">
    <citation type="submission" date="2019-03" db="EMBL/GenBank/DDBJ databases">
        <title>Single cell metagenomics reveals metabolic interactions within the superorganism composed of flagellate Streblomastix strix and complex community of Bacteroidetes bacteria on its surface.</title>
        <authorList>
            <person name="Treitli S.C."/>
            <person name="Kolisko M."/>
            <person name="Husnik F."/>
            <person name="Keeling P."/>
            <person name="Hampl V."/>
        </authorList>
    </citation>
    <scope>NUCLEOTIDE SEQUENCE</scope>
    <source>
        <strain evidence="3">STM</strain>
    </source>
</reference>
<gene>
    <name evidence="3" type="ORF">EZS27_029845</name>
</gene>
<sequence>MSEKQECWFVARTRRNQEFALRNLLKKLEIGYFLPTRVIVRQLKYRRIRVEVPIINNLVFVHASKEKACFIVNECRLQLFYIKDRNTSSMLVVPDKQMQDFMFVMDLSPNEMSFNNDALSEGSKVRVIKGEFTGIEGELVRISNQTHVMIRIPQVFSVTIKIPKSYLEVIA</sequence>
<organism evidence="3">
    <name type="scientific">termite gut metagenome</name>
    <dbReference type="NCBI Taxonomy" id="433724"/>
    <lineage>
        <taxon>unclassified sequences</taxon>
        <taxon>metagenomes</taxon>
        <taxon>organismal metagenomes</taxon>
    </lineage>
</organism>
<dbReference type="Gene3D" id="3.30.70.940">
    <property type="entry name" value="NusG, N-terminal domain"/>
    <property type="match status" value="1"/>
</dbReference>
<feature type="domain" description="NusG-like N-terminal" evidence="2">
    <location>
        <begin position="7"/>
        <end position="101"/>
    </location>
</feature>
<dbReference type="AlphaFoldDB" id="A0A5J4QFM5"/>
<accession>A0A5J4QFM5</accession>
<dbReference type="CDD" id="cd09895">
    <property type="entry name" value="NGN_SP_UpxY"/>
    <property type="match status" value="1"/>
</dbReference>